<gene>
    <name evidence="1" type="ORF">BDN72DRAFT_340869</name>
</gene>
<keyword evidence="2" id="KW-1185">Reference proteome</keyword>
<sequence length="186" mass="21028">MATQSPGFSRVPQRTTQSTRHATFVAELDKPPQPRATSSRYSWPTFSEVIFHHAHFIPPSPAPVLSPPQPPSSPQHTHTRPRRRKSRQSSSVPKHWSMKTIYNHENVDGDITAYLQAPSSVLAEFPDSRPSKHIIEQQTTQMEEIQEGSHRHRYFHAVILSLAVSFNSKTLRRLGRNVRGGSPNSP</sequence>
<proteinExistence type="predicted"/>
<reference evidence="1 2" key="1">
    <citation type="journal article" date="2019" name="Nat. Ecol. Evol.">
        <title>Megaphylogeny resolves global patterns of mushroom evolution.</title>
        <authorList>
            <person name="Varga T."/>
            <person name="Krizsan K."/>
            <person name="Foldi C."/>
            <person name="Dima B."/>
            <person name="Sanchez-Garcia M."/>
            <person name="Sanchez-Ramirez S."/>
            <person name="Szollosi G.J."/>
            <person name="Szarkandi J.G."/>
            <person name="Papp V."/>
            <person name="Albert L."/>
            <person name="Andreopoulos W."/>
            <person name="Angelini C."/>
            <person name="Antonin V."/>
            <person name="Barry K.W."/>
            <person name="Bougher N.L."/>
            <person name="Buchanan P."/>
            <person name="Buyck B."/>
            <person name="Bense V."/>
            <person name="Catcheside P."/>
            <person name="Chovatia M."/>
            <person name="Cooper J."/>
            <person name="Damon W."/>
            <person name="Desjardin D."/>
            <person name="Finy P."/>
            <person name="Geml J."/>
            <person name="Haridas S."/>
            <person name="Hughes K."/>
            <person name="Justo A."/>
            <person name="Karasinski D."/>
            <person name="Kautmanova I."/>
            <person name="Kiss B."/>
            <person name="Kocsube S."/>
            <person name="Kotiranta H."/>
            <person name="LaButti K.M."/>
            <person name="Lechner B.E."/>
            <person name="Liimatainen K."/>
            <person name="Lipzen A."/>
            <person name="Lukacs Z."/>
            <person name="Mihaltcheva S."/>
            <person name="Morgado L.N."/>
            <person name="Niskanen T."/>
            <person name="Noordeloos M.E."/>
            <person name="Ohm R.A."/>
            <person name="Ortiz-Santana B."/>
            <person name="Ovrebo C."/>
            <person name="Racz N."/>
            <person name="Riley R."/>
            <person name="Savchenko A."/>
            <person name="Shiryaev A."/>
            <person name="Soop K."/>
            <person name="Spirin V."/>
            <person name="Szebenyi C."/>
            <person name="Tomsovsky M."/>
            <person name="Tulloss R.E."/>
            <person name="Uehling J."/>
            <person name="Grigoriev I.V."/>
            <person name="Vagvolgyi C."/>
            <person name="Papp T."/>
            <person name="Martin F.M."/>
            <person name="Miettinen O."/>
            <person name="Hibbett D.S."/>
            <person name="Nagy L.G."/>
        </authorList>
    </citation>
    <scope>NUCLEOTIDE SEQUENCE [LARGE SCALE GENOMIC DNA]</scope>
    <source>
        <strain evidence="1 2">NL-1719</strain>
    </source>
</reference>
<accession>A0ACD3ACH1</accession>
<dbReference type="Proteomes" id="UP000308600">
    <property type="component" value="Unassembled WGS sequence"/>
</dbReference>
<evidence type="ECO:0000313" key="2">
    <source>
        <dbReference type="Proteomes" id="UP000308600"/>
    </source>
</evidence>
<name>A0ACD3ACH1_9AGAR</name>
<dbReference type="EMBL" id="ML208545">
    <property type="protein sequence ID" value="TFK63004.1"/>
    <property type="molecule type" value="Genomic_DNA"/>
</dbReference>
<evidence type="ECO:0000313" key="1">
    <source>
        <dbReference type="EMBL" id="TFK63004.1"/>
    </source>
</evidence>
<organism evidence="1 2">
    <name type="scientific">Pluteus cervinus</name>
    <dbReference type="NCBI Taxonomy" id="181527"/>
    <lineage>
        <taxon>Eukaryota</taxon>
        <taxon>Fungi</taxon>
        <taxon>Dikarya</taxon>
        <taxon>Basidiomycota</taxon>
        <taxon>Agaricomycotina</taxon>
        <taxon>Agaricomycetes</taxon>
        <taxon>Agaricomycetidae</taxon>
        <taxon>Agaricales</taxon>
        <taxon>Pluteineae</taxon>
        <taxon>Pluteaceae</taxon>
        <taxon>Pluteus</taxon>
    </lineage>
</organism>
<protein>
    <submittedName>
        <fullName evidence="1">Uncharacterized protein</fullName>
    </submittedName>
</protein>